<dbReference type="AlphaFoldDB" id="A0A1Y2HNC8"/>
<dbReference type="EMBL" id="MCFL01000019">
    <property type="protein sequence ID" value="ORZ36070.1"/>
    <property type="molecule type" value="Genomic_DNA"/>
</dbReference>
<keyword evidence="2" id="KW-1185">Reference proteome</keyword>
<protein>
    <submittedName>
        <fullName evidence="1">Uncharacterized protein</fullName>
    </submittedName>
</protein>
<comment type="caution">
    <text evidence="1">The sequence shown here is derived from an EMBL/GenBank/DDBJ whole genome shotgun (WGS) entry which is preliminary data.</text>
</comment>
<evidence type="ECO:0000313" key="2">
    <source>
        <dbReference type="Proteomes" id="UP000193411"/>
    </source>
</evidence>
<gene>
    <name evidence="1" type="ORF">BCR44DRAFT_281187</name>
</gene>
<name>A0A1Y2HNC8_9FUNG</name>
<sequence length="90" mass="10438">MYVVFEQWIRRALVPRYHRMQSDKLLVMDRAPFHEVDGIKSVSVWQRIGGMSSSFLAAVPVSCSPLTFPLTSTSRYLLFLPPWRYPAPHD</sequence>
<reference evidence="1 2" key="1">
    <citation type="submission" date="2016-07" db="EMBL/GenBank/DDBJ databases">
        <title>Pervasive Adenine N6-methylation of Active Genes in Fungi.</title>
        <authorList>
            <consortium name="DOE Joint Genome Institute"/>
            <person name="Mondo S.J."/>
            <person name="Dannebaum R.O."/>
            <person name="Kuo R.C."/>
            <person name="Labutti K."/>
            <person name="Haridas S."/>
            <person name="Kuo A."/>
            <person name="Salamov A."/>
            <person name="Ahrendt S.R."/>
            <person name="Lipzen A."/>
            <person name="Sullivan W."/>
            <person name="Andreopoulos W.B."/>
            <person name="Clum A."/>
            <person name="Lindquist E."/>
            <person name="Daum C."/>
            <person name="Ramamoorthy G.K."/>
            <person name="Gryganskyi A."/>
            <person name="Culley D."/>
            <person name="Magnuson J.K."/>
            <person name="James T.Y."/>
            <person name="O'Malley M.A."/>
            <person name="Stajich J.E."/>
            <person name="Spatafora J.W."/>
            <person name="Visel A."/>
            <person name="Grigoriev I.V."/>
        </authorList>
    </citation>
    <scope>NUCLEOTIDE SEQUENCE [LARGE SCALE GENOMIC DNA]</scope>
    <source>
        <strain evidence="1 2">PL171</strain>
    </source>
</reference>
<proteinExistence type="predicted"/>
<accession>A0A1Y2HNC8</accession>
<dbReference type="Proteomes" id="UP000193411">
    <property type="component" value="Unassembled WGS sequence"/>
</dbReference>
<organism evidence="1 2">
    <name type="scientific">Catenaria anguillulae PL171</name>
    <dbReference type="NCBI Taxonomy" id="765915"/>
    <lineage>
        <taxon>Eukaryota</taxon>
        <taxon>Fungi</taxon>
        <taxon>Fungi incertae sedis</taxon>
        <taxon>Blastocladiomycota</taxon>
        <taxon>Blastocladiomycetes</taxon>
        <taxon>Blastocladiales</taxon>
        <taxon>Catenariaceae</taxon>
        <taxon>Catenaria</taxon>
    </lineage>
</organism>
<evidence type="ECO:0000313" key="1">
    <source>
        <dbReference type="EMBL" id="ORZ36070.1"/>
    </source>
</evidence>